<dbReference type="InterPro" id="IPR029063">
    <property type="entry name" value="SAM-dependent_MTases_sf"/>
</dbReference>
<evidence type="ECO:0000256" key="1">
    <source>
        <dbReference type="SAM" id="SignalP"/>
    </source>
</evidence>
<evidence type="ECO:0000313" key="3">
    <source>
        <dbReference type="Proteomes" id="UP000245712"/>
    </source>
</evidence>
<dbReference type="GO" id="GO:0008168">
    <property type="term" value="F:methyltransferase activity"/>
    <property type="evidence" value="ECO:0007669"/>
    <property type="project" value="UniProtKB-KW"/>
</dbReference>
<evidence type="ECO:0000313" key="2">
    <source>
        <dbReference type="EMBL" id="PVX75782.1"/>
    </source>
</evidence>
<dbReference type="EMBL" id="QEOB01000017">
    <property type="protein sequence ID" value="PVX75782.1"/>
    <property type="molecule type" value="Genomic_DNA"/>
</dbReference>
<dbReference type="GO" id="GO:0032259">
    <property type="term" value="P:methylation"/>
    <property type="evidence" value="ECO:0007669"/>
    <property type="project" value="UniProtKB-KW"/>
</dbReference>
<organism evidence="2 3">
    <name type="scientific">Paraburkholderia unamae</name>
    <dbReference type="NCBI Taxonomy" id="219649"/>
    <lineage>
        <taxon>Bacteria</taxon>
        <taxon>Pseudomonadati</taxon>
        <taxon>Pseudomonadota</taxon>
        <taxon>Betaproteobacteria</taxon>
        <taxon>Burkholderiales</taxon>
        <taxon>Burkholderiaceae</taxon>
        <taxon>Paraburkholderia</taxon>
    </lineage>
</organism>
<gene>
    <name evidence="2" type="ORF">C7402_117194</name>
</gene>
<keyword evidence="1" id="KW-0732">Signal</keyword>
<keyword evidence="3" id="KW-1185">Reference proteome</keyword>
<protein>
    <submittedName>
        <fullName evidence="2">Methyltransferase</fullName>
    </submittedName>
</protein>
<feature type="signal peptide" evidence="1">
    <location>
        <begin position="1"/>
        <end position="30"/>
    </location>
</feature>
<dbReference type="Proteomes" id="UP000245712">
    <property type="component" value="Unassembled WGS sequence"/>
</dbReference>
<feature type="chain" id="PRO_5045186503" evidence="1">
    <location>
        <begin position="31"/>
        <end position="297"/>
    </location>
</feature>
<comment type="caution">
    <text evidence="2">The sequence shown here is derived from an EMBL/GenBank/DDBJ whole genome shotgun (WGS) entry which is preliminary data.</text>
</comment>
<dbReference type="SUPFAM" id="SSF53335">
    <property type="entry name" value="S-adenosyl-L-methionine-dependent methyltransferases"/>
    <property type="match status" value="1"/>
</dbReference>
<proteinExistence type="predicted"/>
<accession>A0ABX5KH43</accession>
<sequence length="297" mass="32131">MNPAQPHRVFARLALTLTAAIGTASLALFAAGCATPTQQPGHSALTQPAAASSLDAAIAGPQRSERAKARDVYRHPKETLQFFGVEPTQTVLEIAPGGGWYTDILAPSLHDGGHLYEAQYVSTSAELAAEDRDTDAAFLRKLAAAPALYGNVKVGTLRAGEFEGFDAHGQFDVVLTFRNIHNWIKDGQIDDNLRAFYSALKPGGVLGIEEHRARRGTTVQQMIDTGYVTEEYVIEHAQGAGFVLAARSEINANPKDTKDYPHGVWSLPPTYKGGDLDRARYAAIGESDRMTLRFIKP</sequence>
<keyword evidence="2" id="KW-0808">Transferase</keyword>
<name>A0ABX5KH43_9BURK</name>
<reference evidence="2 3" key="1">
    <citation type="submission" date="2018-05" db="EMBL/GenBank/DDBJ databases">
        <title>Genomic Encyclopedia of Type Strains, Phase IV (KMG-V): Genome sequencing to study the core and pangenomes of soil and plant-associated prokaryotes.</title>
        <authorList>
            <person name="Whitman W."/>
        </authorList>
    </citation>
    <scope>NUCLEOTIDE SEQUENCE [LARGE SCALE GENOMIC DNA]</scope>
    <source>
        <strain evidence="2 3">SCZa-39</strain>
    </source>
</reference>
<dbReference type="Gene3D" id="3.40.50.150">
    <property type="entry name" value="Vaccinia Virus protein VP39"/>
    <property type="match status" value="1"/>
</dbReference>
<dbReference type="RefSeq" id="WP_116613434.1">
    <property type="nucleotide sequence ID" value="NZ_CAJZAT010000169.1"/>
</dbReference>
<dbReference type="InterPro" id="IPR016980">
    <property type="entry name" value="S-AdoMet-dep_MeTrfase_Alr7345"/>
</dbReference>
<dbReference type="CDD" id="cd02440">
    <property type="entry name" value="AdoMet_MTases"/>
    <property type="match status" value="1"/>
</dbReference>
<dbReference type="PIRSF" id="PIRSF031679">
    <property type="entry name" value="Mtase_Alr7345_prd"/>
    <property type="match status" value="1"/>
</dbReference>
<keyword evidence="2" id="KW-0489">Methyltransferase</keyword>